<proteinExistence type="predicted"/>
<comment type="caution">
    <text evidence="1">The sequence shown here is derived from an EMBL/GenBank/DDBJ whole genome shotgun (WGS) entry which is preliminary data.</text>
</comment>
<dbReference type="AlphaFoldDB" id="A0A501X2Q4"/>
<accession>A0A501X2Q4</accession>
<organism evidence="1 2">
    <name type="scientific">Maribrevibacterium harenarium</name>
    <dbReference type="NCBI Taxonomy" id="2589817"/>
    <lineage>
        <taxon>Bacteria</taxon>
        <taxon>Pseudomonadati</taxon>
        <taxon>Pseudomonadota</taxon>
        <taxon>Gammaproteobacteria</taxon>
        <taxon>Oceanospirillales</taxon>
        <taxon>Oceanospirillaceae</taxon>
        <taxon>Maribrevibacterium</taxon>
    </lineage>
</organism>
<reference evidence="1 2" key="1">
    <citation type="submission" date="2019-06" db="EMBL/GenBank/DDBJ databases">
        <title>A novel bacterium of genus Marinomonas, isolated from coastal sand.</title>
        <authorList>
            <person name="Huang H."/>
            <person name="Mo K."/>
            <person name="Hu Y."/>
        </authorList>
    </citation>
    <scope>NUCLEOTIDE SEQUENCE [LARGE SCALE GENOMIC DNA]</scope>
    <source>
        <strain evidence="1 2">HB171799</strain>
    </source>
</reference>
<dbReference type="EMBL" id="VFRR01000004">
    <property type="protein sequence ID" value="TPE54776.1"/>
    <property type="molecule type" value="Genomic_DNA"/>
</dbReference>
<keyword evidence="2" id="KW-1185">Reference proteome</keyword>
<name>A0A501X2Q4_9GAMM</name>
<dbReference type="Proteomes" id="UP000315901">
    <property type="component" value="Unassembled WGS sequence"/>
</dbReference>
<dbReference type="OrthoDB" id="6107720at2"/>
<protein>
    <submittedName>
        <fullName evidence="1">Uncharacterized protein</fullName>
    </submittedName>
</protein>
<sequence length="61" mass="7136">MKDNLLPFPDIKRAQPKAEKSLAVQDVKELERLRDAFAQACKDWPIEMAELPEENRKQRLS</sequence>
<evidence type="ECO:0000313" key="1">
    <source>
        <dbReference type="EMBL" id="TPE54776.1"/>
    </source>
</evidence>
<dbReference type="RefSeq" id="WP_140587355.1">
    <property type="nucleotide sequence ID" value="NZ_VFRR01000004.1"/>
</dbReference>
<gene>
    <name evidence="1" type="ORF">FJM67_03885</name>
</gene>
<evidence type="ECO:0000313" key="2">
    <source>
        <dbReference type="Proteomes" id="UP000315901"/>
    </source>
</evidence>